<comment type="caution">
    <text evidence="1">The sequence shown here is derived from an EMBL/GenBank/DDBJ whole genome shotgun (WGS) entry which is preliminary data.</text>
</comment>
<gene>
    <name evidence="1" type="ORF">QAD02_008691</name>
</gene>
<protein>
    <submittedName>
        <fullName evidence="1">Uncharacterized protein</fullName>
    </submittedName>
</protein>
<proteinExistence type="predicted"/>
<evidence type="ECO:0000313" key="1">
    <source>
        <dbReference type="EMBL" id="KAJ8667029.1"/>
    </source>
</evidence>
<name>A0ACC2N753_9HYME</name>
<dbReference type="EMBL" id="CM056744">
    <property type="protein sequence ID" value="KAJ8667029.1"/>
    <property type="molecule type" value="Genomic_DNA"/>
</dbReference>
<organism evidence="1 2">
    <name type="scientific">Eretmocerus hayati</name>
    <dbReference type="NCBI Taxonomy" id="131215"/>
    <lineage>
        <taxon>Eukaryota</taxon>
        <taxon>Metazoa</taxon>
        <taxon>Ecdysozoa</taxon>
        <taxon>Arthropoda</taxon>
        <taxon>Hexapoda</taxon>
        <taxon>Insecta</taxon>
        <taxon>Pterygota</taxon>
        <taxon>Neoptera</taxon>
        <taxon>Endopterygota</taxon>
        <taxon>Hymenoptera</taxon>
        <taxon>Apocrita</taxon>
        <taxon>Proctotrupomorpha</taxon>
        <taxon>Chalcidoidea</taxon>
        <taxon>Aphelinidae</taxon>
        <taxon>Aphelininae</taxon>
        <taxon>Eretmocerus</taxon>
    </lineage>
</organism>
<accession>A0ACC2N753</accession>
<keyword evidence="2" id="KW-1185">Reference proteome</keyword>
<sequence length="256" mass="29676">MEMAKEAMPEKMEDTAEAAAPKTKRDSFPYHYPTPCPPHYSGWNKGWQPQYVQPAYVKPVVPIVKTGWSDPWQADPWKANPWQVDPWKANPWQADPWKVNPWGSSYGSGYGYGYPKYSKPYSPYAGWQSPSVYHKPLYNSYPHSYGSSYYKPHYNSYAHSYAPAYHKPLYNSYAPQYHVPNYHTNLIKPAVIVKPDCPPEPHYHSHHTGIVYAPHHQSYHHPEPNYVKVIKPAYHAPAPYYHHPAPVHYPKVELCD</sequence>
<dbReference type="Proteomes" id="UP001239111">
    <property type="component" value="Chromosome 4"/>
</dbReference>
<reference evidence="1" key="1">
    <citation type="submission" date="2023-04" db="EMBL/GenBank/DDBJ databases">
        <title>A chromosome-level genome assembly of the parasitoid wasp Eretmocerus hayati.</title>
        <authorList>
            <person name="Zhong Y."/>
            <person name="Liu S."/>
            <person name="Liu Y."/>
        </authorList>
    </citation>
    <scope>NUCLEOTIDE SEQUENCE</scope>
    <source>
        <strain evidence="1">ZJU_SS_LIU_2023</strain>
    </source>
</reference>
<evidence type="ECO:0000313" key="2">
    <source>
        <dbReference type="Proteomes" id="UP001239111"/>
    </source>
</evidence>